<feature type="region of interest" description="Disordered" evidence="1">
    <location>
        <begin position="25"/>
        <end position="99"/>
    </location>
</feature>
<accession>A0A1B4FWA2</accession>
<dbReference type="PANTHER" id="PTHR47515:SF1">
    <property type="entry name" value="BLR2054 PROTEIN"/>
    <property type="match status" value="1"/>
</dbReference>
<proteinExistence type="predicted"/>
<protein>
    <recommendedName>
        <fullName evidence="4">Transposase</fullName>
    </recommendedName>
</protein>
<feature type="compositionally biased region" description="Basic residues" evidence="1">
    <location>
        <begin position="46"/>
        <end position="56"/>
    </location>
</feature>
<evidence type="ECO:0000256" key="1">
    <source>
        <dbReference type="SAM" id="MobiDB-lite"/>
    </source>
</evidence>
<dbReference type="AlphaFoldDB" id="A0A1B4FWA2"/>
<name>A0A1B4FWA2_9BURK</name>
<gene>
    <name evidence="2" type="ORF">WS71_12060</name>
</gene>
<dbReference type="EMBL" id="CP013388">
    <property type="protein sequence ID" value="AOJ07949.1"/>
    <property type="molecule type" value="Genomic_DNA"/>
</dbReference>
<sequence>MMQRFDASQRQVCAALNLSRSVFSYRPAASDSSKPAARLGEIAQTSRRHGYRRVHMPRREGRRDNPARIPSLHCEQGASQADRKPRSDDTEQSGDPNDS</sequence>
<evidence type="ECO:0000313" key="2">
    <source>
        <dbReference type="EMBL" id="AOJ07949.1"/>
    </source>
</evidence>
<evidence type="ECO:0000313" key="3">
    <source>
        <dbReference type="Proteomes" id="UP000067711"/>
    </source>
</evidence>
<dbReference type="PANTHER" id="PTHR47515">
    <property type="entry name" value="LOW CALCIUM RESPONSE LOCUS PROTEIN T"/>
    <property type="match status" value="1"/>
</dbReference>
<feature type="compositionally biased region" description="Basic and acidic residues" evidence="1">
    <location>
        <begin position="57"/>
        <end position="66"/>
    </location>
</feature>
<evidence type="ECO:0008006" key="4">
    <source>
        <dbReference type="Google" id="ProtNLM"/>
    </source>
</evidence>
<organism evidence="2 3">
    <name type="scientific">Burkholderia mayonis</name>
    <dbReference type="NCBI Taxonomy" id="1385591"/>
    <lineage>
        <taxon>Bacteria</taxon>
        <taxon>Pseudomonadati</taxon>
        <taxon>Pseudomonadota</taxon>
        <taxon>Betaproteobacteria</taxon>
        <taxon>Burkholderiales</taxon>
        <taxon>Burkholderiaceae</taxon>
        <taxon>Burkholderia</taxon>
        <taxon>pseudomallei group</taxon>
    </lineage>
</organism>
<dbReference type="Proteomes" id="UP000067711">
    <property type="component" value="Chromosome 2"/>
</dbReference>
<reference evidence="2 3" key="1">
    <citation type="submission" date="2015-12" db="EMBL/GenBank/DDBJ databases">
        <title>Diversity of Burkholderia near neighbor genomes.</title>
        <authorList>
            <person name="Sahl J."/>
            <person name="Wagner D."/>
            <person name="Keim P."/>
        </authorList>
    </citation>
    <scope>NUCLEOTIDE SEQUENCE [LARGE SCALE GENOMIC DNA]</scope>
    <source>
        <strain evidence="2 3">BDU8</strain>
    </source>
</reference>